<organism evidence="3 4">
    <name type="scientific">Mycena rosella</name>
    <name type="common">Pink bonnet</name>
    <name type="synonym">Agaricus rosellus</name>
    <dbReference type="NCBI Taxonomy" id="1033263"/>
    <lineage>
        <taxon>Eukaryota</taxon>
        <taxon>Fungi</taxon>
        <taxon>Dikarya</taxon>
        <taxon>Basidiomycota</taxon>
        <taxon>Agaricomycotina</taxon>
        <taxon>Agaricomycetes</taxon>
        <taxon>Agaricomycetidae</taxon>
        <taxon>Agaricales</taxon>
        <taxon>Marasmiineae</taxon>
        <taxon>Mycenaceae</taxon>
        <taxon>Mycena</taxon>
    </lineage>
</organism>
<feature type="compositionally biased region" description="Polar residues" evidence="1">
    <location>
        <begin position="102"/>
        <end position="112"/>
    </location>
</feature>
<evidence type="ECO:0000256" key="2">
    <source>
        <dbReference type="SAM" id="Phobius"/>
    </source>
</evidence>
<feature type="transmembrane region" description="Helical" evidence="2">
    <location>
        <begin position="210"/>
        <end position="233"/>
    </location>
</feature>
<gene>
    <name evidence="3" type="ORF">B0H17DRAFT_1182516</name>
</gene>
<evidence type="ECO:0000256" key="1">
    <source>
        <dbReference type="SAM" id="MobiDB-lite"/>
    </source>
</evidence>
<evidence type="ECO:0000313" key="3">
    <source>
        <dbReference type="EMBL" id="KAJ7677442.1"/>
    </source>
</evidence>
<feature type="compositionally biased region" description="Low complexity" evidence="1">
    <location>
        <begin position="57"/>
        <end position="82"/>
    </location>
</feature>
<keyword evidence="2" id="KW-0472">Membrane</keyword>
<keyword evidence="4" id="KW-1185">Reference proteome</keyword>
<proteinExistence type="predicted"/>
<comment type="caution">
    <text evidence="3">The sequence shown here is derived from an EMBL/GenBank/DDBJ whole genome shotgun (WGS) entry which is preliminary data.</text>
</comment>
<dbReference type="Proteomes" id="UP001221757">
    <property type="component" value="Unassembled WGS sequence"/>
</dbReference>
<sequence length="288" mass="31699">MNRQLSRPPRDMERPLQQGYPHPSVPPQARAGPQHQDSRPSMREPQPHPALQRQLSRPDQQYQEQQQPVLQRQRSRPDQPYQQQPPPPRLQQPHPSRPDQYSPEQSPLQSQPMADPYNYKALPVQPVQPAFVRAPSAPYSDSQSTLAAPTRPYAENMLIRGNSDDELDKSDVFWRRFNASAVHHQQLPDAEKNAWLEKHEGKSSKSRRNIWIASFIIILLAAGGIGIGIFLSFHNNSDNTRPTPIGGAADVTSGAAGAGATPVATGTLGAGAVATTSSLHVSPTNTVP</sequence>
<accession>A0AAD7GCT9</accession>
<dbReference type="AlphaFoldDB" id="A0AAD7GCT9"/>
<keyword evidence="2" id="KW-0812">Transmembrane</keyword>
<evidence type="ECO:0000313" key="4">
    <source>
        <dbReference type="Proteomes" id="UP001221757"/>
    </source>
</evidence>
<dbReference type="EMBL" id="JARKIE010000138">
    <property type="protein sequence ID" value="KAJ7677442.1"/>
    <property type="molecule type" value="Genomic_DNA"/>
</dbReference>
<name>A0AAD7GCT9_MYCRO</name>
<feature type="region of interest" description="Disordered" evidence="1">
    <location>
        <begin position="1"/>
        <end position="116"/>
    </location>
</feature>
<keyword evidence="2" id="KW-1133">Transmembrane helix</keyword>
<protein>
    <submittedName>
        <fullName evidence="3">Uncharacterized protein</fullName>
    </submittedName>
</protein>
<feature type="compositionally biased region" description="Basic and acidic residues" evidence="1">
    <location>
        <begin position="36"/>
        <end position="46"/>
    </location>
</feature>
<reference evidence="3" key="1">
    <citation type="submission" date="2023-03" db="EMBL/GenBank/DDBJ databases">
        <title>Massive genome expansion in bonnet fungi (Mycena s.s.) driven by repeated elements and novel gene families across ecological guilds.</title>
        <authorList>
            <consortium name="Lawrence Berkeley National Laboratory"/>
            <person name="Harder C.B."/>
            <person name="Miyauchi S."/>
            <person name="Viragh M."/>
            <person name="Kuo A."/>
            <person name="Thoen E."/>
            <person name="Andreopoulos B."/>
            <person name="Lu D."/>
            <person name="Skrede I."/>
            <person name="Drula E."/>
            <person name="Henrissat B."/>
            <person name="Morin E."/>
            <person name="Kohler A."/>
            <person name="Barry K."/>
            <person name="LaButti K."/>
            <person name="Morin E."/>
            <person name="Salamov A."/>
            <person name="Lipzen A."/>
            <person name="Mereny Z."/>
            <person name="Hegedus B."/>
            <person name="Baldrian P."/>
            <person name="Stursova M."/>
            <person name="Weitz H."/>
            <person name="Taylor A."/>
            <person name="Grigoriev I.V."/>
            <person name="Nagy L.G."/>
            <person name="Martin F."/>
            <person name="Kauserud H."/>
        </authorList>
    </citation>
    <scope>NUCLEOTIDE SEQUENCE</scope>
    <source>
        <strain evidence="3">CBHHK067</strain>
    </source>
</reference>